<dbReference type="RefSeq" id="WP_321536861.1">
    <property type="nucleotide sequence ID" value="NZ_JARGDL010000026.1"/>
</dbReference>
<dbReference type="InterPro" id="IPR029061">
    <property type="entry name" value="THDP-binding"/>
</dbReference>
<dbReference type="Pfam" id="PF00456">
    <property type="entry name" value="Transketolase_N"/>
    <property type="match status" value="1"/>
</dbReference>
<gene>
    <name evidence="2" type="ORF">P0M35_13070</name>
</gene>
<dbReference type="PANTHER" id="PTHR47514">
    <property type="entry name" value="TRANSKETOLASE N-TERMINAL SECTION-RELATED"/>
    <property type="match status" value="1"/>
</dbReference>
<protein>
    <submittedName>
        <fullName evidence="2">Transketolase</fullName>
    </submittedName>
</protein>
<dbReference type="Proteomes" id="UP001221302">
    <property type="component" value="Unassembled WGS sequence"/>
</dbReference>
<reference evidence="2" key="1">
    <citation type="submission" date="2023-03" db="EMBL/GenBank/DDBJ databases">
        <title>Stygiobacter electus gen. nov., sp. nov., facultatively anaerobic thermotolerant bacterium of the class Ignavibacteria from a well of Yessentuki mineral water deposit.</title>
        <authorList>
            <person name="Podosokorskaya O.A."/>
            <person name="Elcheninov A.G."/>
            <person name="Petrova N.F."/>
            <person name="Zavarzina D.G."/>
            <person name="Kublanov I.V."/>
            <person name="Merkel A.Y."/>
        </authorList>
    </citation>
    <scope>NUCLEOTIDE SEQUENCE</scope>
    <source>
        <strain evidence="2">09-Me</strain>
    </source>
</reference>
<dbReference type="InterPro" id="IPR005474">
    <property type="entry name" value="Transketolase_N"/>
</dbReference>
<dbReference type="Gene3D" id="3.40.50.970">
    <property type="match status" value="1"/>
</dbReference>
<dbReference type="CDD" id="cd02012">
    <property type="entry name" value="TPP_TK"/>
    <property type="match status" value="1"/>
</dbReference>
<dbReference type="EMBL" id="JARGDL010000026">
    <property type="protein sequence ID" value="MDF1613090.1"/>
    <property type="molecule type" value="Genomic_DNA"/>
</dbReference>
<dbReference type="SUPFAM" id="SSF52518">
    <property type="entry name" value="Thiamin diphosphate-binding fold (THDP-binding)"/>
    <property type="match status" value="1"/>
</dbReference>
<name>A0AAE3P4X6_9BACT</name>
<keyword evidence="3" id="KW-1185">Reference proteome</keyword>
<evidence type="ECO:0000313" key="3">
    <source>
        <dbReference type="Proteomes" id="UP001221302"/>
    </source>
</evidence>
<comment type="caution">
    <text evidence="2">The sequence shown here is derived from an EMBL/GenBank/DDBJ whole genome shotgun (WGS) entry which is preliminary data.</text>
</comment>
<feature type="domain" description="Transketolase N-terminal" evidence="1">
    <location>
        <begin position="8"/>
        <end position="248"/>
    </location>
</feature>
<accession>A0AAE3P4X6</accession>
<evidence type="ECO:0000313" key="2">
    <source>
        <dbReference type="EMBL" id="MDF1613090.1"/>
    </source>
</evidence>
<dbReference type="AlphaFoldDB" id="A0AAE3P4X6"/>
<sequence length="268" mass="29868">MSKKNSEEFAKKIRLKTIEMVYKAKASHVGGALSMVDILAALYSGILKYNPRKPKWNERDRFLLSKGHACTSLYATLALSGFFDVAELDNYAKDGSIFLSHASHKIQGVELSTGSLGHALPVGCGLALAAKRKNEKHRIFILLSDGELDEGSNWEAILFAPKHNLDNLTIIIDYNKIQSLGNVKDVLDLEPLSGKLKAFNWQTIEIDGHNHEQIFNALSTLPKQKGIPTAIIAHTIKGKGVDFMESKLLWHYKSPNDEDFRNAIKQIE</sequence>
<proteinExistence type="predicted"/>
<evidence type="ECO:0000259" key="1">
    <source>
        <dbReference type="Pfam" id="PF00456"/>
    </source>
</evidence>
<dbReference type="PANTHER" id="PTHR47514:SF2">
    <property type="entry name" value="TRANSKETOLASE"/>
    <property type="match status" value="1"/>
</dbReference>
<organism evidence="2 3">
    <name type="scientific">Stygiobacter electus</name>
    <dbReference type="NCBI Taxonomy" id="3032292"/>
    <lineage>
        <taxon>Bacteria</taxon>
        <taxon>Pseudomonadati</taxon>
        <taxon>Ignavibacteriota</taxon>
        <taxon>Ignavibacteria</taxon>
        <taxon>Ignavibacteriales</taxon>
        <taxon>Melioribacteraceae</taxon>
        <taxon>Stygiobacter</taxon>
    </lineage>
</organism>